<gene>
    <name evidence="11 14" type="primary">atpB</name>
    <name evidence="14" type="ORF">L1785_04225</name>
</gene>
<dbReference type="PANTHER" id="PTHR11410">
    <property type="entry name" value="ATP SYNTHASE SUBUNIT A"/>
    <property type="match status" value="1"/>
</dbReference>
<dbReference type="InterPro" id="IPR000568">
    <property type="entry name" value="ATP_synth_F0_asu"/>
</dbReference>
<feature type="transmembrane region" description="Helical" evidence="11">
    <location>
        <begin position="213"/>
        <end position="238"/>
    </location>
</feature>
<protein>
    <recommendedName>
        <fullName evidence="11 12">ATP synthase subunit a</fullName>
    </recommendedName>
    <alternativeName>
        <fullName evidence="11">ATP synthase F0 sector subunit a</fullName>
    </alternativeName>
    <alternativeName>
        <fullName evidence="11">F-ATPase subunit 6</fullName>
    </alternativeName>
</protein>
<comment type="function">
    <text evidence="11 12">Key component of the proton channel; it plays a direct role in the translocation of protons across the membrane.</text>
</comment>
<evidence type="ECO:0000256" key="7">
    <source>
        <dbReference type="ARBA" id="ARBA00022989"/>
    </source>
</evidence>
<keyword evidence="9 11" id="KW-0472">Membrane</keyword>
<feature type="signal peptide" evidence="13">
    <location>
        <begin position="1"/>
        <end position="23"/>
    </location>
</feature>
<keyword evidence="3 11" id="KW-0813">Transport</keyword>
<dbReference type="CDD" id="cd00310">
    <property type="entry name" value="ATP-synt_Fo_a_6"/>
    <property type="match status" value="1"/>
</dbReference>
<evidence type="ECO:0000313" key="15">
    <source>
        <dbReference type="Proteomes" id="UP001165405"/>
    </source>
</evidence>
<comment type="similarity">
    <text evidence="2 11 12">Belongs to the ATPase A chain family.</text>
</comment>
<accession>A0AA41UAJ1</accession>
<feature type="transmembrane region" description="Helical" evidence="11">
    <location>
        <begin position="250"/>
        <end position="279"/>
    </location>
</feature>
<dbReference type="HAMAP" id="MF_01393">
    <property type="entry name" value="ATP_synth_a_bact"/>
    <property type="match status" value="1"/>
</dbReference>
<dbReference type="RefSeq" id="WP_236087892.1">
    <property type="nucleotide sequence ID" value="NZ_JAKGSG010000015.1"/>
</dbReference>
<evidence type="ECO:0000256" key="1">
    <source>
        <dbReference type="ARBA" id="ARBA00004141"/>
    </source>
</evidence>
<dbReference type="InterPro" id="IPR045083">
    <property type="entry name" value="ATP_synth_F0_asu_bact/mt"/>
</dbReference>
<dbReference type="Gene3D" id="1.20.120.220">
    <property type="entry name" value="ATP synthase, F0 complex, subunit A"/>
    <property type="match status" value="1"/>
</dbReference>
<dbReference type="PANTHER" id="PTHR11410:SF0">
    <property type="entry name" value="ATP SYNTHASE SUBUNIT A"/>
    <property type="match status" value="1"/>
</dbReference>
<feature type="chain" id="PRO_5041264593" description="ATP synthase subunit a" evidence="13">
    <location>
        <begin position="24"/>
        <end position="287"/>
    </location>
</feature>
<organism evidence="14 15">
    <name type="scientific">Antribacter soli</name>
    <dbReference type="NCBI Taxonomy" id="2910976"/>
    <lineage>
        <taxon>Bacteria</taxon>
        <taxon>Bacillati</taxon>
        <taxon>Actinomycetota</taxon>
        <taxon>Actinomycetes</taxon>
        <taxon>Micrococcales</taxon>
        <taxon>Promicromonosporaceae</taxon>
        <taxon>Antribacter</taxon>
    </lineage>
</organism>
<keyword evidence="5 11" id="KW-0812">Transmembrane</keyword>
<evidence type="ECO:0000256" key="10">
    <source>
        <dbReference type="ARBA" id="ARBA00023310"/>
    </source>
</evidence>
<keyword evidence="7 11" id="KW-1133">Transmembrane helix</keyword>
<feature type="transmembrane region" description="Helical" evidence="11">
    <location>
        <begin position="188"/>
        <end position="207"/>
    </location>
</feature>
<evidence type="ECO:0000256" key="4">
    <source>
        <dbReference type="ARBA" id="ARBA00022547"/>
    </source>
</evidence>
<keyword evidence="8 11" id="KW-0406">Ion transport</keyword>
<dbReference type="SUPFAM" id="SSF81336">
    <property type="entry name" value="F1F0 ATP synthase subunit A"/>
    <property type="match status" value="1"/>
</dbReference>
<evidence type="ECO:0000256" key="5">
    <source>
        <dbReference type="ARBA" id="ARBA00022692"/>
    </source>
</evidence>
<dbReference type="GO" id="GO:0005886">
    <property type="term" value="C:plasma membrane"/>
    <property type="evidence" value="ECO:0007669"/>
    <property type="project" value="UniProtKB-SubCell"/>
</dbReference>
<comment type="subcellular location">
    <subcellularLocation>
        <location evidence="11 12">Cell membrane</location>
        <topology evidence="11 12">Multi-pass membrane protein</topology>
    </subcellularLocation>
    <subcellularLocation>
        <location evidence="1">Membrane</location>
        <topology evidence="1">Multi-pass membrane protein</topology>
    </subcellularLocation>
</comment>
<dbReference type="Proteomes" id="UP001165405">
    <property type="component" value="Unassembled WGS sequence"/>
</dbReference>
<dbReference type="Pfam" id="PF00119">
    <property type="entry name" value="ATP-synt_A"/>
    <property type="match status" value="1"/>
</dbReference>
<dbReference type="InterPro" id="IPR035908">
    <property type="entry name" value="F0_ATP_A_sf"/>
</dbReference>
<evidence type="ECO:0000256" key="2">
    <source>
        <dbReference type="ARBA" id="ARBA00006810"/>
    </source>
</evidence>
<keyword evidence="6 11" id="KW-0375">Hydrogen ion transport</keyword>
<comment type="caution">
    <text evidence="14">The sequence shown here is derived from an EMBL/GenBank/DDBJ whole genome shotgun (WGS) entry which is preliminary data.</text>
</comment>
<keyword evidence="11" id="KW-1003">Cell membrane</keyword>
<evidence type="ECO:0000256" key="6">
    <source>
        <dbReference type="ARBA" id="ARBA00022781"/>
    </source>
</evidence>
<evidence type="ECO:0000256" key="12">
    <source>
        <dbReference type="RuleBase" id="RU000483"/>
    </source>
</evidence>
<proteinExistence type="inferred from homology"/>
<dbReference type="NCBIfam" id="TIGR01131">
    <property type="entry name" value="ATP_synt_6_or_A"/>
    <property type="match status" value="1"/>
</dbReference>
<feature type="transmembrane region" description="Helical" evidence="11">
    <location>
        <begin position="60"/>
        <end position="80"/>
    </location>
</feature>
<evidence type="ECO:0000256" key="11">
    <source>
        <dbReference type="HAMAP-Rule" id="MF_01393"/>
    </source>
</evidence>
<dbReference type="EMBL" id="JAKGSG010000015">
    <property type="protein sequence ID" value="MCF4120179.1"/>
    <property type="molecule type" value="Genomic_DNA"/>
</dbReference>
<name>A0AA41UAJ1_9MICO</name>
<dbReference type="PRINTS" id="PR00123">
    <property type="entry name" value="ATPASEA"/>
</dbReference>
<evidence type="ECO:0000256" key="3">
    <source>
        <dbReference type="ARBA" id="ARBA00022448"/>
    </source>
</evidence>
<feature type="transmembrane region" description="Helical" evidence="11">
    <location>
        <begin position="117"/>
        <end position="142"/>
    </location>
</feature>
<keyword evidence="15" id="KW-1185">Reference proteome</keyword>
<sequence length="287" mass="30799">MVRAQPLTNRGVLLSTLATSLLAASEAADGGESAFHAPTVADFFPPVIFFDGTPFEINRIILVRFLAAAVVITLFLVAAYRAKVVPGRFQNAIEMILDFVRRGIAVEVLGEKNGAKYFPLLATIFCTVLFMNLTGVVPFLNIAASSTIGLPLVLAAWVYVMYLTAGIKAQGLGGFLTSSLFPPGVPKFLYLLLTPIEFLQVFVLRPATLAIRLLANMVAGHLMLAICFAATQFFIFNADGAMKLFGAGTLVAGLAFTLFEVFVAALQAYIFAILTAAYISMSVEAEH</sequence>
<evidence type="ECO:0000256" key="9">
    <source>
        <dbReference type="ARBA" id="ARBA00023136"/>
    </source>
</evidence>
<evidence type="ECO:0000256" key="13">
    <source>
        <dbReference type="SAM" id="SignalP"/>
    </source>
</evidence>
<dbReference type="AlphaFoldDB" id="A0AA41UAJ1"/>
<keyword evidence="13" id="KW-0732">Signal</keyword>
<keyword evidence="4 11" id="KW-0138">CF(0)</keyword>
<reference evidence="14" key="1">
    <citation type="submission" date="2022-01" db="EMBL/GenBank/DDBJ databases">
        <title>Antribacter sp. nov., isolated from Guizhou of China.</title>
        <authorList>
            <person name="Chengliang C."/>
            <person name="Ya Z."/>
        </authorList>
    </citation>
    <scope>NUCLEOTIDE SEQUENCE</scope>
    <source>
        <strain evidence="14">KLBMP 9083</strain>
    </source>
</reference>
<keyword evidence="10 11" id="KW-0066">ATP synthesis</keyword>
<feature type="transmembrane region" description="Helical" evidence="11">
    <location>
        <begin position="148"/>
        <end position="167"/>
    </location>
</feature>
<dbReference type="GO" id="GO:0046933">
    <property type="term" value="F:proton-transporting ATP synthase activity, rotational mechanism"/>
    <property type="evidence" value="ECO:0007669"/>
    <property type="project" value="UniProtKB-UniRule"/>
</dbReference>
<evidence type="ECO:0000256" key="8">
    <source>
        <dbReference type="ARBA" id="ARBA00023065"/>
    </source>
</evidence>
<evidence type="ECO:0000313" key="14">
    <source>
        <dbReference type="EMBL" id="MCF4120179.1"/>
    </source>
</evidence>
<dbReference type="GO" id="GO:0045259">
    <property type="term" value="C:proton-transporting ATP synthase complex"/>
    <property type="evidence" value="ECO:0007669"/>
    <property type="project" value="UniProtKB-KW"/>
</dbReference>